<evidence type="ECO:0000259" key="1">
    <source>
        <dbReference type="PROSITE" id="PS00028"/>
    </source>
</evidence>
<proteinExistence type="predicted"/>
<dbReference type="PROSITE" id="PS00028">
    <property type="entry name" value="ZINC_FINGER_C2H2_1"/>
    <property type="match status" value="1"/>
</dbReference>
<dbReference type="EMBL" id="MN739480">
    <property type="protein sequence ID" value="QHT07172.1"/>
    <property type="molecule type" value="Genomic_DNA"/>
</dbReference>
<sequence length="358" mass="42735">MEELHAPAAPNNCCPICYSAFSKPFNMRRHMLRFHGYTYEDYIHNNTNDIHNNTNDLYNNTNDIYNNTNNIYKNTNNIETEEIETKNDTEYRCKKCDKCLYAKWYLTKHMEKCKGIRDKHSCEYCHKMFKHDNSRFGHYKICKVKKERDATALIPYEPLTNEPINVNTINNNIQTQNNNNIQTQNNIDTQNNTQNIIVVYHQDNIEYLKDHIGEEALEYIKKMYPRVDRRIVMDYSKRLFERPENQCVQKKNLKMGHSDVHIGNNEWEAGVDKSIYPKLACGVANHMSDYLHTKRNQLRKEAFDKIISFVDYMADEGYINTEDKEKEKRILREYQMFVKELKMIIYNKTKEVKQRVAT</sequence>
<evidence type="ECO:0000313" key="2">
    <source>
        <dbReference type="EMBL" id="QHT07172.1"/>
    </source>
</evidence>
<name>A0A6C0CSP8_9ZZZZ</name>
<dbReference type="Gene3D" id="3.30.160.60">
    <property type="entry name" value="Classic Zinc Finger"/>
    <property type="match status" value="1"/>
</dbReference>
<reference evidence="2" key="1">
    <citation type="journal article" date="2020" name="Nature">
        <title>Giant virus diversity and host interactions through global metagenomics.</title>
        <authorList>
            <person name="Schulz F."/>
            <person name="Roux S."/>
            <person name="Paez-Espino D."/>
            <person name="Jungbluth S."/>
            <person name="Walsh D.A."/>
            <person name="Denef V.J."/>
            <person name="McMahon K.D."/>
            <person name="Konstantinidis K.T."/>
            <person name="Eloe-Fadrosh E.A."/>
            <person name="Kyrpides N.C."/>
            <person name="Woyke T."/>
        </authorList>
    </citation>
    <scope>NUCLEOTIDE SEQUENCE</scope>
    <source>
        <strain evidence="2">GVMAG-M-3300021962-46</strain>
    </source>
</reference>
<feature type="domain" description="C2H2-type" evidence="1">
    <location>
        <begin position="13"/>
        <end position="35"/>
    </location>
</feature>
<protein>
    <recommendedName>
        <fullName evidence="1">C2H2-type domain-containing protein</fullName>
    </recommendedName>
</protein>
<dbReference type="AlphaFoldDB" id="A0A6C0CSP8"/>
<accession>A0A6C0CSP8</accession>
<organism evidence="2">
    <name type="scientific">viral metagenome</name>
    <dbReference type="NCBI Taxonomy" id="1070528"/>
    <lineage>
        <taxon>unclassified sequences</taxon>
        <taxon>metagenomes</taxon>
        <taxon>organismal metagenomes</taxon>
    </lineage>
</organism>
<dbReference type="InterPro" id="IPR013087">
    <property type="entry name" value="Znf_C2H2_type"/>
</dbReference>